<protein>
    <submittedName>
        <fullName evidence="3">Endonuclease</fullName>
    </submittedName>
</protein>
<feature type="compositionally biased region" description="Basic and acidic residues" evidence="1">
    <location>
        <begin position="85"/>
        <end position="95"/>
    </location>
</feature>
<proteinExistence type="predicted"/>
<dbReference type="Gene3D" id="1.10.30.50">
    <property type="match status" value="1"/>
</dbReference>
<evidence type="ECO:0000313" key="3">
    <source>
        <dbReference type="EMBL" id="PWR24399.1"/>
    </source>
</evidence>
<keyword evidence="4" id="KW-1185">Reference proteome</keyword>
<evidence type="ECO:0000256" key="1">
    <source>
        <dbReference type="SAM" id="MobiDB-lite"/>
    </source>
</evidence>
<name>A0A317EBT0_9PROT</name>
<keyword evidence="3" id="KW-0255">Endonuclease</keyword>
<sequence length="95" mass="10715">MRGRCPSCTRAYDQTRGGARRRGYDHQWQRVRAAFLAAHPVCCVAGCGKPATDADHIQSVRDRPDLRLAPSNLRPMCHAHHSQRTSRDQVPRGRV</sequence>
<keyword evidence="3" id="KW-0378">Hydrolase</keyword>
<dbReference type="SMART" id="SM00507">
    <property type="entry name" value="HNHc"/>
    <property type="match status" value="1"/>
</dbReference>
<dbReference type="OrthoDB" id="5292295at2"/>
<keyword evidence="3" id="KW-0540">Nuclease</keyword>
<dbReference type="GO" id="GO:0004519">
    <property type="term" value="F:endonuclease activity"/>
    <property type="evidence" value="ECO:0007669"/>
    <property type="project" value="UniProtKB-KW"/>
</dbReference>
<evidence type="ECO:0000259" key="2">
    <source>
        <dbReference type="SMART" id="SM00507"/>
    </source>
</evidence>
<gene>
    <name evidence="3" type="ORF">DKG74_08880</name>
</gene>
<dbReference type="Proteomes" id="UP000245461">
    <property type="component" value="Unassembled WGS sequence"/>
</dbReference>
<comment type="caution">
    <text evidence="3">The sequence shown here is derived from an EMBL/GenBank/DDBJ whole genome shotgun (WGS) entry which is preliminary data.</text>
</comment>
<dbReference type="AlphaFoldDB" id="A0A317EBT0"/>
<reference evidence="3 4" key="1">
    <citation type="submission" date="2018-05" db="EMBL/GenBank/DDBJ databases">
        <title>Zavarzinia sp. HR-AS.</title>
        <authorList>
            <person name="Lee Y."/>
            <person name="Jeon C.O."/>
        </authorList>
    </citation>
    <scope>NUCLEOTIDE SEQUENCE [LARGE SCALE GENOMIC DNA]</scope>
    <source>
        <strain evidence="3 4">HR-AS</strain>
    </source>
</reference>
<feature type="region of interest" description="Disordered" evidence="1">
    <location>
        <begin position="76"/>
        <end position="95"/>
    </location>
</feature>
<dbReference type="CDD" id="cd00085">
    <property type="entry name" value="HNHc"/>
    <property type="match status" value="1"/>
</dbReference>
<dbReference type="InterPro" id="IPR003615">
    <property type="entry name" value="HNH_nuc"/>
</dbReference>
<evidence type="ECO:0000313" key="4">
    <source>
        <dbReference type="Proteomes" id="UP000245461"/>
    </source>
</evidence>
<feature type="domain" description="HNH nuclease" evidence="2">
    <location>
        <begin position="30"/>
        <end position="82"/>
    </location>
</feature>
<organism evidence="3 4">
    <name type="scientific">Zavarzinia aquatilis</name>
    <dbReference type="NCBI Taxonomy" id="2211142"/>
    <lineage>
        <taxon>Bacteria</taxon>
        <taxon>Pseudomonadati</taxon>
        <taxon>Pseudomonadota</taxon>
        <taxon>Alphaproteobacteria</taxon>
        <taxon>Rhodospirillales</taxon>
        <taxon>Zavarziniaceae</taxon>
        <taxon>Zavarzinia</taxon>
    </lineage>
</organism>
<dbReference type="EMBL" id="QGLE01000004">
    <property type="protein sequence ID" value="PWR24399.1"/>
    <property type="molecule type" value="Genomic_DNA"/>
</dbReference>
<accession>A0A317EBT0</accession>